<accession>A0A139H100</accession>
<dbReference type="AlphaFoldDB" id="A0A139H100"/>
<dbReference type="OrthoDB" id="4104179at2759"/>
<evidence type="ECO:0000313" key="2">
    <source>
        <dbReference type="Proteomes" id="UP000070133"/>
    </source>
</evidence>
<proteinExistence type="predicted"/>
<gene>
    <name evidence="1" type="ORF">AC578_7761</name>
</gene>
<keyword evidence="2" id="KW-1185">Reference proteome</keyword>
<organism evidence="1 2">
    <name type="scientific">Pseudocercospora eumusae</name>
    <dbReference type="NCBI Taxonomy" id="321146"/>
    <lineage>
        <taxon>Eukaryota</taxon>
        <taxon>Fungi</taxon>
        <taxon>Dikarya</taxon>
        <taxon>Ascomycota</taxon>
        <taxon>Pezizomycotina</taxon>
        <taxon>Dothideomycetes</taxon>
        <taxon>Dothideomycetidae</taxon>
        <taxon>Mycosphaerellales</taxon>
        <taxon>Mycosphaerellaceae</taxon>
        <taxon>Pseudocercospora</taxon>
    </lineage>
</organism>
<name>A0A139H100_9PEZI</name>
<reference evidence="1 2" key="1">
    <citation type="submission" date="2015-07" db="EMBL/GenBank/DDBJ databases">
        <title>Comparative genomics of the Sigatoka disease complex on banana suggests a link between parallel evolutionary changes in Pseudocercospora fijiensis and Pseudocercospora eumusae and increased virulence on the banana host.</title>
        <authorList>
            <person name="Chang T.-C."/>
            <person name="Salvucci A."/>
            <person name="Crous P.W."/>
            <person name="Stergiopoulos I."/>
        </authorList>
    </citation>
    <scope>NUCLEOTIDE SEQUENCE [LARGE SCALE GENOMIC DNA]</scope>
    <source>
        <strain evidence="1 2">CBS 114824</strain>
    </source>
</reference>
<evidence type="ECO:0000313" key="1">
    <source>
        <dbReference type="EMBL" id="KXS96127.1"/>
    </source>
</evidence>
<sequence length="104" mass="12205">MSDAAPNKKPAPEKKARIPRFRLKGSVKPDIFTTKEGQHYFINGVIRNDNFHHITPMTEEQTAEFFEDMDKMSREKLYEKWKDYAVESTKEVDELVYGEKDFGT</sequence>
<comment type="caution">
    <text evidence="1">The sequence shown here is derived from an EMBL/GenBank/DDBJ whole genome shotgun (WGS) entry which is preliminary data.</text>
</comment>
<dbReference type="EMBL" id="LFZN01000186">
    <property type="protein sequence ID" value="KXS96127.1"/>
    <property type="molecule type" value="Genomic_DNA"/>
</dbReference>
<dbReference type="Proteomes" id="UP000070133">
    <property type="component" value="Unassembled WGS sequence"/>
</dbReference>
<protein>
    <submittedName>
        <fullName evidence="1">Uncharacterized protein</fullName>
    </submittedName>
</protein>